<dbReference type="EMBL" id="JAODNV010000004">
    <property type="protein sequence ID" value="MCT8989284.1"/>
    <property type="molecule type" value="Genomic_DNA"/>
</dbReference>
<dbReference type="PANTHER" id="PTHR30435:SF19">
    <property type="entry name" value="FLAGELLAR BASAL-BODY ROD PROTEIN FLGG"/>
    <property type="match status" value="1"/>
</dbReference>
<evidence type="ECO:0000256" key="4">
    <source>
        <dbReference type="RuleBase" id="RU362116"/>
    </source>
</evidence>
<feature type="domain" description="Flagellar hook protein FlgE/F/G-like D1" evidence="7">
    <location>
        <begin position="80"/>
        <end position="142"/>
    </location>
</feature>
<dbReference type="NCBIfam" id="NF009282">
    <property type="entry name" value="PRK12642.1"/>
    <property type="match status" value="1"/>
</dbReference>
<dbReference type="InterPro" id="IPR001444">
    <property type="entry name" value="Flag_bb_rod_N"/>
</dbReference>
<dbReference type="Pfam" id="PF00460">
    <property type="entry name" value="Flg_bb_rod"/>
    <property type="match status" value="1"/>
</dbReference>
<dbReference type="Proteomes" id="UP001149009">
    <property type="component" value="Unassembled WGS sequence"/>
</dbReference>
<keyword evidence="3 4" id="KW-0975">Bacterial flagellum</keyword>
<sequence>MQTGYYVALSSQVALERRLNTLADNVANAGTVGYKAGEVTFDDVLTGLTAKAVSFVSPGADSYNIRAGALRETGNPFDFAVQGDAWFAVETEAGPMMTRDGRFTMRETGELVTLQGYPVLDPGGTPLVLDPLAGPPEVGADGMLQQNGQPVGAIGLFSFVPGPDSIRYGNSGFLPNSEPQPLVDMMDVGVVQGFVEESNVNPVEEMMRLIQVQRTFEQVTALMRDSDNAQKEAIKTMGG</sequence>
<proteinExistence type="inferred from homology"/>
<evidence type="ECO:0000313" key="8">
    <source>
        <dbReference type="EMBL" id="MCT8989284.1"/>
    </source>
</evidence>
<dbReference type="PANTHER" id="PTHR30435">
    <property type="entry name" value="FLAGELLAR PROTEIN"/>
    <property type="match status" value="1"/>
</dbReference>
<keyword evidence="8" id="KW-0282">Flagellum</keyword>
<keyword evidence="9" id="KW-1185">Reference proteome</keyword>
<evidence type="ECO:0000256" key="2">
    <source>
        <dbReference type="ARBA" id="ARBA00009677"/>
    </source>
</evidence>
<comment type="similarity">
    <text evidence="2 4">Belongs to the flagella basal body rod proteins family.</text>
</comment>
<evidence type="ECO:0000259" key="6">
    <source>
        <dbReference type="Pfam" id="PF06429"/>
    </source>
</evidence>
<feature type="domain" description="Flagellar basal body rod protein N-terminal" evidence="5">
    <location>
        <begin position="6"/>
        <end position="35"/>
    </location>
</feature>
<dbReference type="InterPro" id="IPR010930">
    <property type="entry name" value="Flg_bb/hook_C_dom"/>
</dbReference>
<feature type="domain" description="Flagellar basal-body/hook protein C-terminal" evidence="6">
    <location>
        <begin position="191"/>
        <end position="234"/>
    </location>
</feature>
<gene>
    <name evidence="8" type="primary">flgF</name>
    <name evidence="8" type="ORF">NYR54_03070</name>
</gene>
<dbReference type="InterPro" id="IPR012836">
    <property type="entry name" value="FlgF"/>
</dbReference>
<comment type="subcellular location">
    <subcellularLocation>
        <location evidence="1 4">Bacterial flagellum basal body</location>
    </subcellularLocation>
</comment>
<keyword evidence="8" id="KW-0966">Cell projection</keyword>
<accession>A0A9X3AZ67</accession>
<dbReference type="Pfam" id="PF06429">
    <property type="entry name" value="Flg_bbr_C"/>
    <property type="match status" value="1"/>
</dbReference>
<dbReference type="InterPro" id="IPR053967">
    <property type="entry name" value="LlgE_F_G-like_D1"/>
</dbReference>
<protein>
    <recommendedName>
        <fullName evidence="4">Flagellar basal-body rod protein FlgF</fullName>
    </recommendedName>
</protein>
<evidence type="ECO:0000256" key="1">
    <source>
        <dbReference type="ARBA" id="ARBA00004117"/>
    </source>
</evidence>
<evidence type="ECO:0000259" key="7">
    <source>
        <dbReference type="Pfam" id="PF22692"/>
    </source>
</evidence>
<dbReference type="GO" id="GO:0071978">
    <property type="term" value="P:bacterial-type flagellum-dependent swarming motility"/>
    <property type="evidence" value="ECO:0007669"/>
    <property type="project" value="TreeGrafter"/>
</dbReference>
<dbReference type="NCBIfam" id="TIGR03506">
    <property type="entry name" value="FlgEFG_subfam"/>
    <property type="match status" value="1"/>
</dbReference>
<organism evidence="8 9">
    <name type="scientific">Chelativorans petroleitrophicus</name>
    <dbReference type="NCBI Taxonomy" id="2975484"/>
    <lineage>
        <taxon>Bacteria</taxon>
        <taxon>Pseudomonadati</taxon>
        <taxon>Pseudomonadota</taxon>
        <taxon>Alphaproteobacteria</taxon>
        <taxon>Hyphomicrobiales</taxon>
        <taxon>Phyllobacteriaceae</taxon>
        <taxon>Chelativorans</taxon>
    </lineage>
</organism>
<dbReference type="AlphaFoldDB" id="A0A9X3AZ67"/>
<dbReference type="NCBIfam" id="TIGR02490">
    <property type="entry name" value="flgF"/>
    <property type="match status" value="1"/>
</dbReference>
<dbReference type="RefSeq" id="WP_261513988.1">
    <property type="nucleotide sequence ID" value="NZ_JAODNV010000004.1"/>
</dbReference>
<reference evidence="8" key="1">
    <citation type="submission" date="2022-08" db="EMBL/GenBank/DDBJ databases">
        <title>Chelativorans sichuanense sp. nov., a paraffin oil-degrading bacterium isolated from a mixture of oil-based drill cuttings and paddy soil.</title>
        <authorList>
            <person name="Yu J."/>
            <person name="Liu H."/>
            <person name="Chen Q."/>
        </authorList>
    </citation>
    <scope>NUCLEOTIDE SEQUENCE</scope>
    <source>
        <strain evidence="8">SCAU 2101</strain>
    </source>
</reference>
<evidence type="ECO:0000259" key="5">
    <source>
        <dbReference type="Pfam" id="PF00460"/>
    </source>
</evidence>
<evidence type="ECO:0000256" key="3">
    <source>
        <dbReference type="ARBA" id="ARBA00023143"/>
    </source>
</evidence>
<dbReference type="Pfam" id="PF22692">
    <property type="entry name" value="LlgE_F_G_D1"/>
    <property type="match status" value="1"/>
</dbReference>
<evidence type="ECO:0000313" key="9">
    <source>
        <dbReference type="Proteomes" id="UP001149009"/>
    </source>
</evidence>
<keyword evidence="8" id="KW-0969">Cilium</keyword>
<dbReference type="InterPro" id="IPR037925">
    <property type="entry name" value="FlgE/F/G-like"/>
</dbReference>
<dbReference type="SUPFAM" id="SSF117143">
    <property type="entry name" value="Flagellar hook protein flgE"/>
    <property type="match status" value="1"/>
</dbReference>
<comment type="subunit">
    <text evidence="4">The basal body constitutes a major portion of the flagellar organelle and consists of five rings (E,L,P,S, and M) mounted on a central rod. The rod consists of about 26 subunits of FlgG in the distal portion, and FlgB, FlgC and FlgF are thought to build up the proximal portion of the rod with about 6 subunits each.</text>
</comment>
<dbReference type="GO" id="GO:0030694">
    <property type="term" value="C:bacterial-type flagellum basal body, rod"/>
    <property type="evidence" value="ECO:0007669"/>
    <property type="project" value="UniProtKB-UniRule"/>
</dbReference>
<dbReference type="InterPro" id="IPR020013">
    <property type="entry name" value="Flagellar_FlgE/F/G"/>
</dbReference>
<comment type="caution">
    <text evidence="8">The sequence shown here is derived from an EMBL/GenBank/DDBJ whole genome shotgun (WGS) entry which is preliminary data.</text>
</comment>
<name>A0A9X3AZ67_9HYPH</name>